<feature type="region of interest" description="Disordered" evidence="1">
    <location>
        <begin position="499"/>
        <end position="520"/>
    </location>
</feature>
<dbReference type="Pfam" id="PF00010">
    <property type="entry name" value="HLH"/>
    <property type="match status" value="1"/>
</dbReference>
<protein>
    <recommendedName>
        <fullName evidence="2">BHLH domain-containing protein</fullName>
    </recommendedName>
</protein>
<keyword evidence="4" id="KW-1185">Reference proteome</keyword>
<dbReference type="InterPro" id="IPR036638">
    <property type="entry name" value="HLH_DNA-bd_sf"/>
</dbReference>
<feature type="region of interest" description="Disordered" evidence="1">
    <location>
        <begin position="1"/>
        <end position="25"/>
    </location>
</feature>
<dbReference type="AlphaFoldDB" id="A0A6H0XS89"/>
<feature type="region of interest" description="Disordered" evidence="1">
    <location>
        <begin position="609"/>
        <end position="659"/>
    </location>
</feature>
<evidence type="ECO:0000313" key="4">
    <source>
        <dbReference type="Proteomes" id="UP000503462"/>
    </source>
</evidence>
<dbReference type="CDD" id="cd11392">
    <property type="entry name" value="bHLH_ScPHO4_like"/>
    <property type="match status" value="1"/>
</dbReference>
<feature type="region of interest" description="Disordered" evidence="1">
    <location>
        <begin position="287"/>
        <end position="396"/>
    </location>
</feature>
<dbReference type="EMBL" id="CP051140">
    <property type="protein sequence ID" value="QIW97555.1"/>
    <property type="molecule type" value="Genomic_DNA"/>
</dbReference>
<dbReference type="Proteomes" id="UP000503462">
    <property type="component" value="Chromosome 2"/>
</dbReference>
<feature type="compositionally biased region" description="Low complexity" evidence="1">
    <location>
        <begin position="646"/>
        <end position="655"/>
    </location>
</feature>
<feature type="domain" description="BHLH" evidence="2">
    <location>
        <begin position="582"/>
        <end position="667"/>
    </location>
</feature>
<organism evidence="3 4">
    <name type="scientific">Peltaster fructicola</name>
    <dbReference type="NCBI Taxonomy" id="286661"/>
    <lineage>
        <taxon>Eukaryota</taxon>
        <taxon>Fungi</taxon>
        <taxon>Dikarya</taxon>
        <taxon>Ascomycota</taxon>
        <taxon>Pezizomycotina</taxon>
        <taxon>Dothideomycetes</taxon>
        <taxon>Dothideomycetes incertae sedis</taxon>
        <taxon>Peltaster</taxon>
    </lineage>
</organism>
<sequence length="719" mass="78253">MNAATAEQRAWSQPDESVDPMAHMSGDLDDLSNIFSINDFDLEAMQNVNGQQYVEAMHTTHAEPHPTTPYLENIPQAPHGTATHDFGGDHTAFGLGTDVDTQQQQSQQPQHFDAHDEQHGANLYAGNAIYHAQIPQHYSQHVHQSPFPVGVQHYTTGGQIPPTPNSYEMHGEAGRFLQQHSQTLFEHQKHMRKLEHQRQIHQQHAQFTPMASPDGTPQYAIQSEFTTPGAYFSPLTSPALHAQLPPANSRSLIQQAQGYFTNPSTAPSSNAPSPVDLNNDIEMTDGVVADSNNKRARRKMVTPRSVGPIGSRPRQSPIQKPQKRKSGLLTSIIPPKELDKMMAEGPGQAPASAVSHISQTFDSSESGSISPEPLSESLMGPPPRPSPSINPQLQKPLNKNMDAFNKAAAATPKSILSMRSNQHYDASKRSPRLSGQASFEELQLPEAANKQPPRPSLTKIDIMAAERSNARKTLSLVLPARPRPYVQTRHLPALLRDKKADGKSRTAKKRSSISTTASALASPALRPRISPSIKPLLPEGSTLHSPTHALLLASKSNYQNLLEGNHLPGVSYPDSLSTGLTSKRTSHKVAEQGRRNRINEALKEMQALIPSPSLLAKQQSGDDAGSKDEEGSADADDCKDSKESVAAKSNSSKAATVESANRYIRLLKESDASQKAAILALKKENEAIRRRLAHATGAPDSEMTSIEEIDMQTSDDSSD</sequence>
<dbReference type="GO" id="GO:0046983">
    <property type="term" value="F:protein dimerization activity"/>
    <property type="evidence" value="ECO:0007669"/>
    <property type="project" value="InterPro"/>
</dbReference>
<gene>
    <name evidence="3" type="ORF">AMS68_003073</name>
</gene>
<dbReference type="SUPFAM" id="SSF47459">
    <property type="entry name" value="HLH, helix-loop-helix DNA-binding domain"/>
    <property type="match status" value="1"/>
</dbReference>
<accession>A0A6H0XS89</accession>
<evidence type="ECO:0000313" key="3">
    <source>
        <dbReference type="EMBL" id="QIW97555.1"/>
    </source>
</evidence>
<feature type="compositionally biased region" description="Polar residues" evidence="1">
    <location>
        <begin position="574"/>
        <end position="583"/>
    </location>
</feature>
<dbReference type="PROSITE" id="PS50888">
    <property type="entry name" value="BHLH"/>
    <property type="match status" value="1"/>
</dbReference>
<dbReference type="SMART" id="SM00353">
    <property type="entry name" value="HLH"/>
    <property type="match status" value="1"/>
</dbReference>
<feature type="region of interest" description="Disordered" evidence="1">
    <location>
        <begin position="573"/>
        <end position="593"/>
    </location>
</feature>
<feature type="compositionally biased region" description="Polar residues" evidence="1">
    <location>
        <begin position="355"/>
        <end position="369"/>
    </location>
</feature>
<dbReference type="Gene3D" id="4.10.280.10">
    <property type="entry name" value="Helix-loop-helix DNA-binding domain"/>
    <property type="match status" value="1"/>
</dbReference>
<dbReference type="OrthoDB" id="5344169at2759"/>
<reference evidence="3 4" key="1">
    <citation type="journal article" date="2016" name="Sci. Rep.">
        <title>Peltaster fructicola genome reveals evolution from an invasive phytopathogen to an ectophytic parasite.</title>
        <authorList>
            <person name="Xu C."/>
            <person name="Chen H."/>
            <person name="Gleason M.L."/>
            <person name="Xu J.R."/>
            <person name="Liu H."/>
            <person name="Zhang R."/>
            <person name="Sun G."/>
        </authorList>
    </citation>
    <scope>NUCLEOTIDE SEQUENCE [LARGE SCALE GENOMIC DNA]</scope>
    <source>
        <strain evidence="3 4">LNHT1506</strain>
    </source>
</reference>
<name>A0A6H0XS89_9PEZI</name>
<evidence type="ECO:0000259" key="2">
    <source>
        <dbReference type="PROSITE" id="PS50888"/>
    </source>
</evidence>
<dbReference type="InterPro" id="IPR011598">
    <property type="entry name" value="bHLH_dom"/>
</dbReference>
<proteinExistence type="predicted"/>
<evidence type="ECO:0000256" key="1">
    <source>
        <dbReference type="SAM" id="MobiDB-lite"/>
    </source>
</evidence>
<feature type="compositionally biased region" description="Basic and acidic residues" evidence="1">
    <location>
        <begin position="624"/>
        <end position="645"/>
    </location>
</feature>
<feature type="region of interest" description="Disordered" evidence="1">
    <location>
        <begin position="692"/>
        <end position="719"/>
    </location>
</feature>